<feature type="domain" description="Core" evidence="4">
    <location>
        <begin position="20"/>
        <end position="119"/>
    </location>
</feature>
<dbReference type="GO" id="GO:0051539">
    <property type="term" value="F:4 iron, 4 sulfur cluster binding"/>
    <property type="evidence" value="ECO:0007669"/>
    <property type="project" value="TreeGrafter"/>
</dbReference>
<dbReference type="GO" id="GO:0005506">
    <property type="term" value="F:iron ion binding"/>
    <property type="evidence" value="ECO:0007669"/>
    <property type="project" value="TreeGrafter"/>
</dbReference>
<dbReference type="EMBL" id="UOFE01000006">
    <property type="protein sequence ID" value="VAW50758.1"/>
    <property type="molecule type" value="Genomic_DNA"/>
</dbReference>
<dbReference type="PANTHER" id="PTHR43011:SF1">
    <property type="entry name" value="IRON-SULFUR CLUSTER ASSEMBLY 2 HOMOLOG, MITOCHONDRIAL"/>
    <property type="match status" value="1"/>
</dbReference>
<proteinExistence type="inferred from homology"/>
<dbReference type="Pfam" id="PF01521">
    <property type="entry name" value="Fe-S_biosyn"/>
    <property type="match status" value="1"/>
</dbReference>
<sequence>MDIQVSFAPKPKVIEGATVGFTESAAKKVKALVEEENNPNLKLRVSVDGGGCSGFQYAFAFDENVSTDDTVVEKSGATVIVDVTSMQYLNGSEVDYLEGLEGARFVVNNPNATSTCGCGSSFSVSL</sequence>
<dbReference type="InterPro" id="IPR035903">
    <property type="entry name" value="HesB-like_dom_sf"/>
</dbReference>
<dbReference type="InterPro" id="IPR016092">
    <property type="entry name" value="ATAP"/>
</dbReference>
<protein>
    <submittedName>
        <fullName evidence="5">Iron-sulfur cluster insertion protein ErpA</fullName>
    </submittedName>
</protein>
<gene>
    <name evidence="5" type="ORF">MNBD_GAMMA05-2686</name>
</gene>
<keyword evidence="2" id="KW-0408">Iron</keyword>
<keyword evidence="3" id="KW-0411">Iron-sulfur</keyword>
<organism evidence="5">
    <name type="scientific">hydrothermal vent metagenome</name>
    <dbReference type="NCBI Taxonomy" id="652676"/>
    <lineage>
        <taxon>unclassified sequences</taxon>
        <taxon>metagenomes</taxon>
        <taxon>ecological metagenomes</taxon>
    </lineage>
</organism>
<reference evidence="5" key="1">
    <citation type="submission" date="2018-06" db="EMBL/GenBank/DDBJ databases">
        <authorList>
            <person name="Zhirakovskaya E."/>
        </authorList>
    </citation>
    <scope>NUCLEOTIDE SEQUENCE</scope>
</reference>
<dbReference type="FunFam" id="2.60.300.12:FF:000002">
    <property type="entry name" value="Iron-sulfur cluster insertion protein ErpA"/>
    <property type="match status" value="1"/>
</dbReference>
<evidence type="ECO:0000259" key="4">
    <source>
        <dbReference type="Pfam" id="PF01521"/>
    </source>
</evidence>
<dbReference type="SUPFAM" id="SSF89360">
    <property type="entry name" value="HesB-like domain"/>
    <property type="match status" value="1"/>
</dbReference>
<evidence type="ECO:0000256" key="3">
    <source>
        <dbReference type="ARBA" id="ARBA00023014"/>
    </source>
</evidence>
<dbReference type="NCBIfam" id="NF010147">
    <property type="entry name" value="PRK13623.1"/>
    <property type="match status" value="1"/>
</dbReference>
<dbReference type="GO" id="GO:0016226">
    <property type="term" value="P:iron-sulfur cluster assembly"/>
    <property type="evidence" value="ECO:0007669"/>
    <property type="project" value="InterPro"/>
</dbReference>
<evidence type="ECO:0000256" key="1">
    <source>
        <dbReference type="ARBA" id="ARBA00022723"/>
    </source>
</evidence>
<dbReference type="NCBIfam" id="TIGR00049">
    <property type="entry name" value="iron-sulfur cluster assembly accessory protein"/>
    <property type="match status" value="1"/>
</dbReference>
<evidence type="ECO:0000313" key="5">
    <source>
        <dbReference type="EMBL" id="VAW50758.1"/>
    </source>
</evidence>
<dbReference type="PROSITE" id="PS01152">
    <property type="entry name" value="HESB"/>
    <property type="match status" value="1"/>
</dbReference>
<dbReference type="HAMAP" id="MF_01380">
    <property type="entry name" value="Fe_S_insert_ErpA"/>
    <property type="match status" value="1"/>
</dbReference>
<name>A0A3B0W4B4_9ZZZZ</name>
<evidence type="ECO:0000256" key="2">
    <source>
        <dbReference type="ARBA" id="ARBA00023004"/>
    </source>
</evidence>
<accession>A0A3B0W4B4</accession>
<keyword evidence="1" id="KW-0479">Metal-binding</keyword>
<dbReference type="InterPro" id="IPR023063">
    <property type="entry name" value="ErpA_proteobact"/>
</dbReference>
<dbReference type="GO" id="GO:0051537">
    <property type="term" value="F:2 iron, 2 sulfur cluster binding"/>
    <property type="evidence" value="ECO:0007669"/>
    <property type="project" value="TreeGrafter"/>
</dbReference>
<dbReference type="Gene3D" id="2.60.300.12">
    <property type="entry name" value="HesB-like domain"/>
    <property type="match status" value="1"/>
</dbReference>
<dbReference type="InterPro" id="IPR000361">
    <property type="entry name" value="ATAP_core_dom"/>
</dbReference>
<dbReference type="InterPro" id="IPR017870">
    <property type="entry name" value="FeS_cluster_insertion_CS"/>
</dbReference>
<dbReference type="AlphaFoldDB" id="A0A3B0W4B4"/>
<dbReference type="PANTHER" id="PTHR43011">
    <property type="entry name" value="IRON-SULFUR CLUSTER ASSEMBLY 2 HOMOLOG, MITOCHONDRIAL"/>
    <property type="match status" value="1"/>
</dbReference>